<dbReference type="PROSITE" id="PS50250">
    <property type="entry name" value="PCI"/>
    <property type="match status" value="1"/>
</dbReference>
<evidence type="ECO:0000313" key="6">
    <source>
        <dbReference type="EMBL" id="KAK9797011.1"/>
    </source>
</evidence>
<dbReference type="InterPro" id="IPR000717">
    <property type="entry name" value="PCI_dom"/>
</dbReference>
<feature type="region of interest" description="Disordered" evidence="4">
    <location>
        <begin position="1"/>
        <end position="28"/>
    </location>
</feature>
<feature type="compositionally biased region" description="Polar residues" evidence="4">
    <location>
        <begin position="1"/>
        <end position="12"/>
    </location>
</feature>
<dbReference type="GO" id="GO:0008541">
    <property type="term" value="C:proteasome regulatory particle, lid subcomplex"/>
    <property type="evidence" value="ECO:0007669"/>
    <property type="project" value="TreeGrafter"/>
</dbReference>
<comment type="similarity">
    <text evidence="1">Belongs to the proteasome subunit p55 family.</text>
</comment>
<name>A0AAW1NSI2_9CHLO</name>
<feature type="domain" description="PCI" evidence="5">
    <location>
        <begin position="274"/>
        <end position="448"/>
    </location>
</feature>
<dbReference type="PANTHER" id="PTHR10855">
    <property type="entry name" value="26S PROTEASOME NON-ATPASE REGULATORY SUBUNIT 12/COP9 SIGNALOSOME COMPLEX SUBUNIT 4"/>
    <property type="match status" value="1"/>
</dbReference>
<comment type="caution">
    <text evidence="6">The sequence shown here is derived from an EMBL/GenBank/DDBJ whole genome shotgun (WGS) entry which is preliminary data.</text>
</comment>
<dbReference type="InterPro" id="IPR040896">
    <property type="entry name" value="RPN5_C"/>
</dbReference>
<evidence type="ECO:0000256" key="4">
    <source>
        <dbReference type="SAM" id="MobiDB-lite"/>
    </source>
</evidence>
<organism evidence="6 7">
    <name type="scientific">Symbiochloris irregularis</name>
    <dbReference type="NCBI Taxonomy" id="706552"/>
    <lineage>
        <taxon>Eukaryota</taxon>
        <taxon>Viridiplantae</taxon>
        <taxon>Chlorophyta</taxon>
        <taxon>core chlorophytes</taxon>
        <taxon>Trebouxiophyceae</taxon>
        <taxon>Trebouxiales</taxon>
        <taxon>Trebouxiaceae</taxon>
        <taxon>Symbiochloris</taxon>
    </lineage>
</organism>
<dbReference type="GO" id="GO:0005634">
    <property type="term" value="C:nucleus"/>
    <property type="evidence" value="ECO:0007669"/>
    <property type="project" value="UniProtKB-ARBA"/>
</dbReference>
<dbReference type="SMART" id="SM00088">
    <property type="entry name" value="PINT"/>
    <property type="match status" value="1"/>
</dbReference>
<dbReference type="Proteomes" id="UP001465755">
    <property type="component" value="Unassembled WGS sequence"/>
</dbReference>
<dbReference type="AlphaFoldDB" id="A0AAW1NSI2"/>
<gene>
    <name evidence="6" type="ORF">WJX73_004598</name>
</gene>
<dbReference type="PANTHER" id="PTHR10855:SF1">
    <property type="entry name" value="26S PROTEASOME NON-ATPASE REGULATORY SUBUNIT 12"/>
    <property type="match status" value="1"/>
</dbReference>
<dbReference type="Pfam" id="PF18098">
    <property type="entry name" value="RPN5_C"/>
    <property type="match status" value="1"/>
</dbReference>
<dbReference type="InterPro" id="IPR036388">
    <property type="entry name" value="WH-like_DNA-bd_sf"/>
</dbReference>
<evidence type="ECO:0000256" key="1">
    <source>
        <dbReference type="ARBA" id="ARBA00006397"/>
    </source>
</evidence>
<protein>
    <recommendedName>
        <fullName evidence="5">PCI domain-containing protein</fullName>
    </recommendedName>
</protein>
<evidence type="ECO:0000256" key="3">
    <source>
        <dbReference type="ARBA" id="ARBA00064920"/>
    </source>
</evidence>
<dbReference type="Pfam" id="PF01399">
    <property type="entry name" value="PCI"/>
    <property type="match status" value="1"/>
</dbReference>
<accession>A0AAW1NSI2</accession>
<dbReference type="GO" id="GO:0005737">
    <property type="term" value="C:cytoplasm"/>
    <property type="evidence" value="ECO:0007669"/>
    <property type="project" value="TreeGrafter"/>
</dbReference>
<reference evidence="6 7" key="1">
    <citation type="journal article" date="2024" name="Nat. Commun.">
        <title>Phylogenomics reveals the evolutionary origins of lichenization in chlorophyte algae.</title>
        <authorList>
            <person name="Puginier C."/>
            <person name="Libourel C."/>
            <person name="Otte J."/>
            <person name="Skaloud P."/>
            <person name="Haon M."/>
            <person name="Grisel S."/>
            <person name="Petersen M."/>
            <person name="Berrin J.G."/>
            <person name="Delaux P.M."/>
            <person name="Dal Grande F."/>
            <person name="Keller J."/>
        </authorList>
    </citation>
    <scope>NUCLEOTIDE SEQUENCE [LARGE SCALE GENOMIC DNA]</scope>
    <source>
        <strain evidence="6 7">SAG 2036</strain>
    </source>
</reference>
<proteinExistence type="inferred from homology"/>
<keyword evidence="7" id="KW-1185">Reference proteome</keyword>
<dbReference type="InterPro" id="IPR054559">
    <property type="entry name" value="PSMD12-CSN4-like_N"/>
</dbReference>
<keyword evidence="2" id="KW-0647">Proteasome</keyword>
<dbReference type="InterPro" id="IPR036390">
    <property type="entry name" value="WH_DNA-bd_sf"/>
</dbReference>
<feature type="compositionally biased region" description="Basic and acidic residues" evidence="4">
    <location>
        <begin position="16"/>
        <end position="28"/>
    </location>
</feature>
<sequence length="488" mass="54700">MSVGEFTSSNIAASMDVDKDEGPGADSKECKELQAQISKQKQLAKEGRRTEAVEALLNLEKQHRLAENVTLTKACCLAVLDVLFEAQQWKDLNEHILLLAKRRSQLKQAVQAFVKQAVSYVDKAPDRETTVELIKTLQAVTEGKMYVEIERARLTRQLARIQEGEGKVAEAADTLQEIAVETFGAMAKTEKIDFILEQVRLCLERKDYVRAQILSRKVSPRAFVEQPGKKGQATGEVGIEGTAIEAPIEGTPTLEQLKLKYYELVTAYHAHQDDYLEMCRCYRAIYETPSIAEDPQKKAAVLRKICWYSVLAAASSDQATLLNTTAADKLLDDLPAYKELCKSFITQEVIWWKVFSEKYAQEIAGEEGVFGGDKGPKVQGELRARVTEHNILVVSKYYSRLKLERLGQLLDLPADETERQLSEMVVKTGLTARIDRPAGVVRFAAPKTPETVLNTWSRSIGKLLEVVDRTCQQIQKESMIHKIPIGAR</sequence>
<dbReference type="Pfam" id="PF22241">
    <property type="entry name" value="PSMD12-CSN4_N"/>
    <property type="match status" value="2"/>
</dbReference>
<evidence type="ECO:0000313" key="7">
    <source>
        <dbReference type="Proteomes" id="UP001465755"/>
    </source>
</evidence>
<dbReference type="InterPro" id="IPR040134">
    <property type="entry name" value="PSMD12/CSN4"/>
</dbReference>
<dbReference type="EMBL" id="JALJOQ010000111">
    <property type="protein sequence ID" value="KAK9797011.1"/>
    <property type="molecule type" value="Genomic_DNA"/>
</dbReference>
<comment type="subunit">
    <text evidence="3">Component of the 19S regulatory particle (RP/PA700) lid subcomplex of the 26S proteasome. The 26S proteasome is composed of a core protease (CP), known as the 20S proteasome, capped at one or both ends by the 19S regulatory particle (RP/PA700). The RP/PA700 complex is composed of at least 17 different subunits in two subcomplexes, the base and the lid, which form the portions proximal and distal to the 20S proteolytic core, respectively.</text>
</comment>
<dbReference type="Gene3D" id="1.10.10.10">
    <property type="entry name" value="Winged helix-like DNA-binding domain superfamily/Winged helix DNA-binding domain"/>
    <property type="match status" value="1"/>
</dbReference>
<evidence type="ECO:0000259" key="5">
    <source>
        <dbReference type="PROSITE" id="PS50250"/>
    </source>
</evidence>
<evidence type="ECO:0000256" key="2">
    <source>
        <dbReference type="ARBA" id="ARBA00022942"/>
    </source>
</evidence>
<dbReference type="SUPFAM" id="SSF46785">
    <property type="entry name" value="Winged helix' DNA-binding domain"/>
    <property type="match status" value="1"/>
</dbReference>
<dbReference type="FunFam" id="1.10.10.10:FF:000070">
    <property type="entry name" value="26S proteasome non-ATPase regulatory subunit 12"/>
    <property type="match status" value="1"/>
</dbReference>